<sequence>MTDEPELELLRRADPVPAGDPRWRDRPLDARAELGLRRLLAAEAASEGAAASAPRRTARRLGGLVTGLAAVAAAVVAVVAVLVLVLTGTGTTPAVAAPVALRPLAGSRGVPLADVAGAAREAAARGGGTGTRRGSHVMMWSMGMESGPGARPPVILPEEHLTRWNADGGGTELVVATDPRHPGKPVISDSGGAPRTVADGAVLHRAAYPPGTLPPYGRSGTEPPDSAKEMRGYLSQVYGCACADTPALLDALTSLLHDWTPGLSGTAAVDELLAAAPGLRPAGAVTDRLGRPGQAYVHDADGLRRMIVLDPADGRVLGIEETFTRDQPEYRVRAGDVMSYQAWMD</sequence>
<evidence type="ECO:0000313" key="4">
    <source>
        <dbReference type="Proteomes" id="UP000198280"/>
    </source>
</evidence>
<organism evidence="3 4">
    <name type="scientific">Actinacidiphila glaucinigra</name>
    <dbReference type="NCBI Taxonomy" id="235986"/>
    <lineage>
        <taxon>Bacteria</taxon>
        <taxon>Bacillati</taxon>
        <taxon>Actinomycetota</taxon>
        <taxon>Actinomycetes</taxon>
        <taxon>Kitasatosporales</taxon>
        <taxon>Streptomycetaceae</taxon>
        <taxon>Actinacidiphila</taxon>
    </lineage>
</organism>
<keyword evidence="4" id="KW-1185">Reference proteome</keyword>
<dbReference type="Proteomes" id="UP000198280">
    <property type="component" value="Unassembled WGS sequence"/>
</dbReference>
<evidence type="ECO:0000256" key="1">
    <source>
        <dbReference type="SAM" id="MobiDB-lite"/>
    </source>
</evidence>
<dbReference type="OrthoDB" id="3425969at2"/>
<feature type="transmembrane region" description="Helical" evidence="2">
    <location>
        <begin position="61"/>
        <end position="86"/>
    </location>
</feature>
<evidence type="ECO:0000256" key="2">
    <source>
        <dbReference type="SAM" id="Phobius"/>
    </source>
</evidence>
<dbReference type="NCBIfam" id="NF038083">
    <property type="entry name" value="CU044_5270_fam"/>
    <property type="match status" value="1"/>
</dbReference>
<keyword evidence="2" id="KW-0472">Membrane</keyword>
<evidence type="ECO:0008006" key="5">
    <source>
        <dbReference type="Google" id="ProtNLM"/>
    </source>
</evidence>
<dbReference type="RefSeq" id="WP_089225327.1">
    <property type="nucleotide sequence ID" value="NZ_FZOF01000009.1"/>
</dbReference>
<protein>
    <recommendedName>
        <fullName evidence="5">2-oxoglutarate dehydrogenase</fullName>
    </recommendedName>
</protein>
<reference evidence="3 4" key="1">
    <citation type="submission" date="2017-06" db="EMBL/GenBank/DDBJ databases">
        <authorList>
            <person name="Kim H.J."/>
            <person name="Triplett B.A."/>
        </authorList>
    </citation>
    <scope>NUCLEOTIDE SEQUENCE [LARGE SCALE GENOMIC DNA]</scope>
    <source>
        <strain evidence="3 4">CGMCC 4.1858</strain>
    </source>
</reference>
<evidence type="ECO:0000313" key="3">
    <source>
        <dbReference type="EMBL" id="SNS85003.1"/>
    </source>
</evidence>
<keyword evidence="2" id="KW-0812">Transmembrane</keyword>
<dbReference type="EMBL" id="FZOF01000009">
    <property type="protein sequence ID" value="SNS85003.1"/>
    <property type="molecule type" value="Genomic_DNA"/>
</dbReference>
<dbReference type="AlphaFoldDB" id="A0A239HWD8"/>
<keyword evidence="2" id="KW-1133">Transmembrane helix</keyword>
<accession>A0A239HWD8</accession>
<feature type="region of interest" description="Disordered" evidence="1">
    <location>
        <begin position="1"/>
        <end position="25"/>
    </location>
</feature>
<proteinExistence type="predicted"/>
<name>A0A239HWD8_9ACTN</name>
<dbReference type="InterPro" id="IPR047789">
    <property type="entry name" value="CU044_5270-like"/>
</dbReference>
<gene>
    <name evidence="3" type="ORF">SAMN05216252_109106</name>
</gene>